<dbReference type="EMBL" id="CP135131">
    <property type="protein sequence ID" value="WNP39781.1"/>
    <property type="molecule type" value="Genomic_DNA"/>
</dbReference>
<dbReference type="EMBL" id="CP134855">
    <property type="protein sequence ID" value="WNL31539.1"/>
    <property type="molecule type" value="Genomic_DNA"/>
</dbReference>
<proteinExistence type="predicted"/>
<evidence type="ECO:0000313" key="2">
    <source>
        <dbReference type="EMBL" id="WNL31539.1"/>
    </source>
</evidence>
<evidence type="ECO:0000313" key="3">
    <source>
        <dbReference type="EMBL" id="WNP37689.1"/>
    </source>
</evidence>
<evidence type="ECO:0000313" key="1">
    <source>
        <dbReference type="EMBL" id="WNL27666.1"/>
    </source>
</evidence>
<dbReference type="EMBL" id="CP135130">
    <property type="protein sequence ID" value="WNP37689.1"/>
    <property type="molecule type" value="Genomic_DNA"/>
</dbReference>
<dbReference type="EMBL" id="CP134853">
    <property type="protein sequence ID" value="WNL27666.1"/>
    <property type="molecule type" value="Genomic_DNA"/>
</dbReference>
<sequence>MQHNIMINICNININIFNSLDQNIIKTKEQEIKDKYDFLDRNIKTNTIDKNEAGRNINDIALNLKYLFEQNFKYYNPLNQSNYYLKDTLKSFLDIALKFLKQFKKYLDEDKINKEVFDIFKDEVLYMIDTSGNVRNYDSKEKLFKYLIRFEVLKIFNLESRNNNYFGRQCQKDYFQKDFLEKYHKENYIDILKTSHYEYFDFNPNVYYIYFDSIIEFYKIIKDIEEVSFKEAFEKYKLLSSNKQTEV</sequence>
<dbReference type="AlphaFoldDB" id="A0AA96L5U6"/>
<name>A0AA96L5U6_9BACT</name>
<reference evidence="4" key="1">
    <citation type="submission" date="2023-09" db="EMBL/GenBank/DDBJ databases">
        <title>Arcobacter tbilisiensis sp. nov. isolated from chicken meat in Tbilisi, Georgia.</title>
        <authorList>
            <person name="Matthias R."/>
            <person name="Zautner A.E."/>
        </authorList>
    </citation>
    <scope>NUCLEOTIDE SEQUENCE</scope>
    <source>
        <strain evidence="3">LEO 101</strain>
        <strain evidence="1">LEO 49</strain>
        <strain evidence="4">LEO 50</strain>
        <strain evidence="2">LEO 53</strain>
    </source>
</reference>
<accession>A0AA96L5U6</accession>
<gene>
    <name evidence="3" type="ORF">RJG58_08605</name>
    <name evidence="4" type="ORF">RMP69_08605</name>
    <name evidence="1" type="ORF">RMQ65_10310</name>
    <name evidence="2" type="ORF">RMQ67_08605</name>
</gene>
<organism evidence="4">
    <name type="scientific">Arcobacter sp. AZ-2023</name>
    <dbReference type="NCBI Taxonomy" id="3074453"/>
    <lineage>
        <taxon>Bacteria</taxon>
        <taxon>Pseudomonadati</taxon>
        <taxon>Campylobacterota</taxon>
        <taxon>Epsilonproteobacteria</taxon>
        <taxon>Campylobacterales</taxon>
        <taxon>Arcobacteraceae</taxon>
        <taxon>Arcobacter</taxon>
    </lineage>
</organism>
<protein>
    <submittedName>
        <fullName evidence="4">Uncharacterized protein</fullName>
    </submittedName>
</protein>
<evidence type="ECO:0000313" key="4">
    <source>
        <dbReference type="EMBL" id="WNP39781.1"/>
    </source>
</evidence>